<reference evidence="7 8" key="1">
    <citation type="submission" date="2016-04" db="EMBL/GenBank/DDBJ databases">
        <title>Draft Genome Sequences of Staphylococcus capitis Strain H36, S. capitis Strain H65, S. cohnii Strain H62, S. hominis Strain H69, Mycobacterium iranicum Strain H39, Plantibacter sp. Strain H53, Pseudomonas oryzihabitans Strain H72, and Microbacterium sp. Strain H83, isolated from residential settings.</title>
        <authorList>
            <person name="Lymperopoulou D."/>
            <person name="Adams R.I."/>
            <person name="Lindow S."/>
            <person name="Coil D.A."/>
            <person name="Jospin G."/>
            <person name="Eisen J.A."/>
        </authorList>
    </citation>
    <scope>NUCLEOTIDE SEQUENCE [LARGE SCALE GENOMIC DNA]</scope>
    <source>
        <strain evidence="7 8">H39</strain>
    </source>
</reference>
<feature type="domain" description="HTH tetR-type" evidence="6">
    <location>
        <begin position="21"/>
        <end position="81"/>
    </location>
</feature>
<accession>A0A178M193</accession>
<dbReference type="GO" id="GO:0000976">
    <property type="term" value="F:transcription cis-regulatory region binding"/>
    <property type="evidence" value="ECO:0007669"/>
    <property type="project" value="TreeGrafter"/>
</dbReference>
<dbReference type="Pfam" id="PF16859">
    <property type="entry name" value="TetR_C_11"/>
    <property type="match status" value="1"/>
</dbReference>
<dbReference type="Pfam" id="PF00440">
    <property type="entry name" value="TetR_N"/>
    <property type="match status" value="1"/>
</dbReference>
<dbReference type="InterPro" id="IPR011075">
    <property type="entry name" value="TetR_C"/>
</dbReference>
<dbReference type="GO" id="GO:0003700">
    <property type="term" value="F:DNA-binding transcription factor activity"/>
    <property type="evidence" value="ECO:0007669"/>
    <property type="project" value="TreeGrafter"/>
</dbReference>
<comment type="caution">
    <text evidence="7">The sequence shown here is derived from an EMBL/GenBank/DDBJ whole genome shotgun (WGS) entry which is preliminary data.</text>
</comment>
<keyword evidence="1" id="KW-0805">Transcription regulation</keyword>
<evidence type="ECO:0000313" key="8">
    <source>
        <dbReference type="Proteomes" id="UP000078396"/>
    </source>
</evidence>
<evidence type="ECO:0000256" key="3">
    <source>
        <dbReference type="ARBA" id="ARBA00023163"/>
    </source>
</evidence>
<protein>
    <recommendedName>
        <fullName evidence="6">HTH tetR-type domain-containing protein</fullName>
    </recommendedName>
</protein>
<dbReference type="PANTHER" id="PTHR30055:SF148">
    <property type="entry name" value="TETR-FAMILY TRANSCRIPTIONAL REGULATOR"/>
    <property type="match status" value="1"/>
</dbReference>
<feature type="region of interest" description="Disordered" evidence="5">
    <location>
        <begin position="1"/>
        <end position="21"/>
    </location>
</feature>
<name>A0A178M193_MYCIR</name>
<dbReference type="InterPro" id="IPR050109">
    <property type="entry name" value="HTH-type_TetR-like_transc_reg"/>
</dbReference>
<evidence type="ECO:0000256" key="5">
    <source>
        <dbReference type="SAM" id="MobiDB-lite"/>
    </source>
</evidence>
<dbReference type="InterPro" id="IPR001647">
    <property type="entry name" value="HTH_TetR"/>
</dbReference>
<dbReference type="PROSITE" id="PS50977">
    <property type="entry name" value="HTH_TETR_2"/>
    <property type="match status" value="1"/>
</dbReference>
<keyword evidence="3" id="KW-0804">Transcription</keyword>
<sequence length="214" mass="23538">MPGSSTKATDPPPRRGRRPAAEVRRAVLDAATHILYTDGLSAITFERVATAAGASKVTLYKWWPSPAVLAFDAYHDDVRPVLAFPDTGDFLSDLRGQMYSFVRTLMEQPVAGGRNRGQVIAEMVGASHADETFARAFHEYYTLPRLRLTMARFEAARDRGEIPEHLDLKCLADQLWGACYHRVMLFGESLDYAYVDGLIANLFGAGGEPNDAGA</sequence>
<evidence type="ECO:0000259" key="6">
    <source>
        <dbReference type="PROSITE" id="PS50977"/>
    </source>
</evidence>
<dbReference type="SUPFAM" id="SSF46689">
    <property type="entry name" value="Homeodomain-like"/>
    <property type="match status" value="1"/>
</dbReference>
<dbReference type="RefSeq" id="WP_064280654.1">
    <property type="nucleotide sequence ID" value="NZ_LWCS01000013.1"/>
</dbReference>
<keyword evidence="2 4" id="KW-0238">DNA-binding</keyword>
<dbReference type="Gene3D" id="1.10.10.60">
    <property type="entry name" value="Homeodomain-like"/>
    <property type="match status" value="1"/>
</dbReference>
<evidence type="ECO:0000256" key="4">
    <source>
        <dbReference type="PROSITE-ProRule" id="PRU00335"/>
    </source>
</evidence>
<dbReference type="Proteomes" id="UP000078396">
    <property type="component" value="Unassembled WGS sequence"/>
</dbReference>
<dbReference type="PANTHER" id="PTHR30055">
    <property type="entry name" value="HTH-TYPE TRANSCRIPTIONAL REGULATOR RUTR"/>
    <property type="match status" value="1"/>
</dbReference>
<dbReference type="Gene3D" id="1.10.357.10">
    <property type="entry name" value="Tetracycline Repressor, domain 2"/>
    <property type="match status" value="1"/>
</dbReference>
<feature type="DNA-binding region" description="H-T-H motif" evidence="4">
    <location>
        <begin position="44"/>
        <end position="63"/>
    </location>
</feature>
<organism evidence="7 8">
    <name type="scientific">Mycolicibacterium iranicum</name>
    <name type="common">Mycobacterium iranicum</name>
    <dbReference type="NCBI Taxonomy" id="912594"/>
    <lineage>
        <taxon>Bacteria</taxon>
        <taxon>Bacillati</taxon>
        <taxon>Actinomycetota</taxon>
        <taxon>Actinomycetes</taxon>
        <taxon>Mycobacteriales</taxon>
        <taxon>Mycobacteriaceae</taxon>
        <taxon>Mycolicibacterium</taxon>
    </lineage>
</organism>
<gene>
    <name evidence="7" type="ORF">A4X20_14470</name>
</gene>
<proteinExistence type="predicted"/>
<dbReference type="SUPFAM" id="SSF48498">
    <property type="entry name" value="Tetracyclin repressor-like, C-terminal domain"/>
    <property type="match status" value="1"/>
</dbReference>
<dbReference type="InterPro" id="IPR009057">
    <property type="entry name" value="Homeodomain-like_sf"/>
</dbReference>
<dbReference type="AlphaFoldDB" id="A0A178M193"/>
<evidence type="ECO:0000313" key="7">
    <source>
        <dbReference type="EMBL" id="OAN40323.1"/>
    </source>
</evidence>
<dbReference type="EMBL" id="LWCS01000013">
    <property type="protein sequence ID" value="OAN40323.1"/>
    <property type="molecule type" value="Genomic_DNA"/>
</dbReference>
<evidence type="ECO:0000256" key="1">
    <source>
        <dbReference type="ARBA" id="ARBA00023015"/>
    </source>
</evidence>
<evidence type="ECO:0000256" key="2">
    <source>
        <dbReference type="ARBA" id="ARBA00023125"/>
    </source>
</evidence>
<dbReference type="InterPro" id="IPR036271">
    <property type="entry name" value="Tet_transcr_reg_TetR-rel_C_sf"/>
</dbReference>